<dbReference type="GO" id="GO:0005886">
    <property type="term" value="C:plasma membrane"/>
    <property type="evidence" value="ECO:0007669"/>
    <property type="project" value="UniProtKB-SubCell"/>
</dbReference>
<evidence type="ECO:0000256" key="8">
    <source>
        <dbReference type="SAM" id="Phobius"/>
    </source>
</evidence>
<feature type="transmembrane region" description="Helical" evidence="8">
    <location>
        <begin position="153"/>
        <end position="170"/>
    </location>
</feature>
<keyword evidence="7" id="KW-0479">Metal-binding</keyword>
<feature type="binding site" evidence="7">
    <location>
        <position position="210"/>
    </location>
    <ligand>
        <name>Zn(2+)</name>
        <dbReference type="ChEBI" id="CHEBI:29105"/>
    </ligand>
</feature>
<feature type="transmembrane region" description="Helical" evidence="8">
    <location>
        <begin position="176"/>
        <end position="197"/>
    </location>
</feature>
<comment type="similarity">
    <text evidence="2">Belongs to the UPF0073 (Hly-III) family.</text>
</comment>
<feature type="transmembrane region" description="Helical" evidence="8">
    <location>
        <begin position="93"/>
        <end position="115"/>
    </location>
</feature>
<reference evidence="9" key="1">
    <citation type="submission" date="2008-02" db="EMBL/GenBank/DDBJ databases">
        <authorList>
            <person name="Fulton L."/>
            <person name="Clifton S."/>
            <person name="Fulton B."/>
            <person name="Xu J."/>
            <person name="Minx P."/>
            <person name="Pepin K.H."/>
            <person name="Johnson M."/>
            <person name="Thiruvilangam P."/>
            <person name="Bhonagiri V."/>
            <person name="Nash W.E."/>
            <person name="Mardis E.R."/>
            <person name="Wilson R.K."/>
        </authorList>
    </citation>
    <scope>NUCLEOTIDE SEQUENCE [LARGE SCALE GENOMIC DNA]</scope>
    <source>
        <strain evidence="9">DSM 1552</strain>
    </source>
</reference>
<keyword evidence="10" id="KW-1185">Reference proteome</keyword>
<gene>
    <name evidence="9" type="ORF">CLOSPI_02133</name>
</gene>
<feature type="binding site" evidence="7">
    <location>
        <position position="206"/>
    </location>
    <ligand>
        <name>Zn(2+)</name>
        <dbReference type="ChEBI" id="CHEBI:29105"/>
    </ligand>
</feature>
<keyword evidence="3" id="KW-1003">Cell membrane</keyword>
<dbReference type="Pfam" id="PF03006">
    <property type="entry name" value="HlyIII"/>
    <property type="match status" value="1"/>
</dbReference>
<dbReference type="STRING" id="428126.CLOSPI_02133"/>
<dbReference type="AlphaFoldDB" id="B1C4W4"/>
<keyword evidence="7" id="KW-0862">Zinc</keyword>
<dbReference type="HOGENOM" id="CLU_051078_1_1_9"/>
<dbReference type="EMBL" id="ABIK02000015">
    <property type="protein sequence ID" value="EDS73708.1"/>
    <property type="molecule type" value="Genomic_DNA"/>
</dbReference>
<dbReference type="eggNOG" id="COG1272">
    <property type="taxonomic scope" value="Bacteria"/>
</dbReference>
<evidence type="ECO:0000256" key="7">
    <source>
        <dbReference type="PIRSR" id="PIRSR604254-1"/>
    </source>
</evidence>
<dbReference type="PANTHER" id="PTHR20855:SF3">
    <property type="entry name" value="LD03007P"/>
    <property type="match status" value="1"/>
</dbReference>
<evidence type="ECO:0000313" key="10">
    <source>
        <dbReference type="Proteomes" id="UP000004910"/>
    </source>
</evidence>
<sequence>MMEVFMKRTKLDDRVLPNYTRGEEIFNMVTHIVGGAFGIAVLVLCIVFGAIRGNGYGIVSGIIYGVSMILLYTMSSIYHGLSPNTKGKKVFQIMDHCSIFVLIAGTYTPVVLCSIRPIDPFWGWTIFAVVWIFTIIGIVLNAIDIESNAKFSMICYLVMGWCIVFKFNLLPEAVGFNGVLLLVLGGIAYTAGTVFYVLGDKIRYMHSIWHLWILLGSVLHFLCIILYVI</sequence>
<organism evidence="9 10">
    <name type="scientific">Thomasclavelia spiroformis DSM 1552</name>
    <dbReference type="NCBI Taxonomy" id="428126"/>
    <lineage>
        <taxon>Bacteria</taxon>
        <taxon>Bacillati</taxon>
        <taxon>Bacillota</taxon>
        <taxon>Erysipelotrichia</taxon>
        <taxon>Erysipelotrichales</taxon>
        <taxon>Coprobacillaceae</taxon>
        <taxon>Thomasclavelia</taxon>
    </lineage>
</organism>
<feature type="transmembrane region" description="Helical" evidence="8">
    <location>
        <begin position="121"/>
        <end position="141"/>
    </location>
</feature>
<protein>
    <submittedName>
        <fullName evidence="9">Channel protein, hemolysin III family</fullName>
    </submittedName>
</protein>
<comment type="subcellular location">
    <subcellularLocation>
        <location evidence="1">Cell membrane</location>
        <topology evidence="1">Multi-pass membrane protein</topology>
    </subcellularLocation>
</comment>
<keyword evidence="4 8" id="KW-0812">Transmembrane</keyword>
<name>B1C4W4_9FIRM</name>
<keyword evidence="6 8" id="KW-0472">Membrane</keyword>
<feature type="binding site" evidence="7">
    <location>
        <position position="79"/>
    </location>
    <ligand>
        <name>Zn(2+)</name>
        <dbReference type="ChEBI" id="CHEBI:29105"/>
    </ligand>
</feature>
<feature type="transmembrane region" description="Helical" evidence="8">
    <location>
        <begin position="57"/>
        <end position="81"/>
    </location>
</feature>
<dbReference type="InterPro" id="IPR004254">
    <property type="entry name" value="AdipoR/HlyIII-related"/>
</dbReference>
<comment type="caution">
    <text evidence="9">The sequence shown here is derived from an EMBL/GenBank/DDBJ whole genome shotgun (WGS) entry which is preliminary data.</text>
</comment>
<dbReference type="InterPro" id="IPR005744">
    <property type="entry name" value="Hy-lIII"/>
</dbReference>
<accession>B1C4W4</accession>
<evidence type="ECO:0000313" key="9">
    <source>
        <dbReference type="EMBL" id="EDS73708.1"/>
    </source>
</evidence>
<dbReference type="PANTHER" id="PTHR20855">
    <property type="entry name" value="ADIPOR/PROGESTIN RECEPTOR-RELATED"/>
    <property type="match status" value="1"/>
</dbReference>
<dbReference type="NCBIfam" id="TIGR01065">
    <property type="entry name" value="hlyIII"/>
    <property type="match status" value="1"/>
</dbReference>
<evidence type="ECO:0000256" key="2">
    <source>
        <dbReference type="ARBA" id="ARBA00008488"/>
    </source>
</evidence>
<evidence type="ECO:0000256" key="4">
    <source>
        <dbReference type="ARBA" id="ARBA00022692"/>
    </source>
</evidence>
<dbReference type="GO" id="GO:0140911">
    <property type="term" value="F:pore-forming activity"/>
    <property type="evidence" value="ECO:0007669"/>
    <property type="project" value="InterPro"/>
</dbReference>
<feature type="transmembrane region" description="Helical" evidence="8">
    <location>
        <begin position="209"/>
        <end position="228"/>
    </location>
</feature>
<feature type="transmembrane region" description="Helical" evidence="8">
    <location>
        <begin position="28"/>
        <end position="51"/>
    </location>
</feature>
<dbReference type="GO" id="GO:0046872">
    <property type="term" value="F:metal ion binding"/>
    <property type="evidence" value="ECO:0007669"/>
    <property type="project" value="UniProtKB-KW"/>
</dbReference>
<evidence type="ECO:0000256" key="3">
    <source>
        <dbReference type="ARBA" id="ARBA00022475"/>
    </source>
</evidence>
<evidence type="ECO:0000256" key="5">
    <source>
        <dbReference type="ARBA" id="ARBA00022989"/>
    </source>
</evidence>
<dbReference type="Proteomes" id="UP000004910">
    <property type="component" value="Unassembled WGS sequence"/>
</dbReference>
<keyword evidence="5 8" id="KW-1133">Transmembrane helix</keyword>
<reference evidence="9" key="2">
    <citation type="submission" date="2014-06" db="EMBL/GenBank/DDBJ databases">
        <title>Draft genome sequence of Clostridium spiroforme (DSM 1552).</title>
        <authorList>
            <person name="Sudarsanam P."/>
            <person name="Ley R."/>
            <person name="Guruge J."/>
            <person name="Turnbaugh P.J."/>
            <person name="Mahowald M."/>
            <person name="Liep D."/>
            <person name="Gordon J."/>
        </authorList>
    </citation>
    <scope>NUCLEOTIDE SEQUENCE</scope>
    <source>
        <strain evidence="9">DSM 1552</strain>
    </source>
</reference>
<evidence type="ECO:0000256" key="1">
    <source>
        <dbReference type="ARBA" id="ARBA00004651"/>
    </source>
</evidence>
<evidence type="ECO:0000256" key="6">
    <source>
        <dbReference type="ARBA" id="ARBA00023136"/>
    </source>
</evidence>
<proteinExistence type="inferred from homology"/>